<proteinExistence type="predicted"/>
<dbReference type="Proteomes" id="UP001140066">
    <property type="component" value="Unassembled WGS sequence"/>
</dbReference>
<feature type="non-terminal residue" evidence="1">
    <location>
        <position position="1"/>
    </location>
</feature>
<evidence type="ECO:0000313" key="2">
    <source>
        <dbReference type="Proteomes" id="UP001140066"/>
    </source>
</evidence>
<comment type="caution">
    <text evidence="1">The sequence shown here is derived from an EMBL/GenBank/DDBJ whole genome shotgun (WGS) entry which is preliminary data.</text>
</comment>
<organism evidence="1 2">
    <name type="scientific">Coemansia linderi</name>
    <dbReference type="NCBI Taxonomy" id="2663919"/>
    <lineage>
        <taxon>Eukaryota</taxon>
        <taxon>Fungi</taxon>
        <taxon>Fungi incertae sedis</taxon>
        <taxon>Zoopagomycota</taxon>
        <taxon>Kickxellomycotina</taxon>
        <taxon>Kickxellomycetes</taxon>
        <taxon>Kickxellales</taxon>
        <taxon>Kickxellaceae</taxon>
        <taxon>Coemansia</taxon>
    </lineage>
</organism>
<protein>
    <submittedName>
        <fullName evidence="1">Uncharacterized protein</fullName>
    </submittedName>
</protein>
<evidence type="ECO:0000313" key="1">
    <source>
        <dbReference type="EMBL" id="KAJ2778426.1"/>
    </source>
</evidence>
<gene>
    <name evidence="1" type="ORF">GGI18_004058</name>
</gene>
<reference evidence="1" key="1">
    <citation type="submission" date="2022-07" db="EMBL/GenBank/DDBJ databases">
        <title>Phylogenomic reconstructions and comparative analyses of Kickxellomycotina fungi.</title>
        <authorList>
            <person name="Reynolds N.K."/>
            <person name="Stajich J.E."/>
            <person name="Barry K."/>
            <person name="Grigoriev I.V."/>
            <person name="Crous P."/>
            <person name="Smith M.E."/>
        </authorList>
    </citation>
    <scope>NUCLEOTIDE SEQUENCE</scope>
    <source>
        <strain evidence="1">BCRC 34191</strain>
    </source>
</reference>
<name>A0ACC1KA86_9FUNG</name>
<accession>A0ACC1KA86</accession>
<keyword evidence="2" id="KW-1185">Reference proteome</keyword>
<dbReference type="EMBL" id="JANBUK010001684">
    <property type="protein sequence ID" value="KAJ2778426.1"/>
    <property type="molecule type" value="Genomic_DNA"/>
</dbReference>
<sequence length="87" mass="9528">AKTELGNLPRDDKPASTKPAQFTGMMPDELSSWMDEQSRADGASATLREPKSESWARMVSAELESMEALRNADFISDIVAALWSASH</sequence>